<keyword evidence="2" id="KW-1185">Reference proteome</keyword>
<organism evidence="1 2">
    <name type="scientific">Gemmobacter megaterium</name>
    <dbReference type="NCBI Taxonomy" id="1086013"/>
    <lineage>
        <taxon>Bacteria</taxon>
        <taxon>Pseudomonadati</taxon>
        <taxon>Pseudomonadota</taxon>
        <taxon>Alphaproteobacteria</taxon>
        <taxon>Rhodobacterales</taxon>
        <taxon>Paracoccaceae</taxon>
        <taxon>Gemmobacter</taxon>
    </lineage>
</organism>
<evidence type="ECO:0008006" key="3">
    <source>
        <dbReference type="Google" id="ProtNLM"/>
    </source>
</evidence>
<dbReference type="STRING" id="1086013.SAMN05421774_102102"/>
<evidence type="ECO:0000313" key="2">
    <source>
        <dbReference type="Proteomes" id="UP000186141"/>
    </source>
</evidence>
<dbReference type="OrthoDB" id="7644395at2"/>
<protein>
    <recommendedName>
        <fullName evidence="3">DUF3168 domain-containing protein</fullName>
    </recommendedName>
</protein>
<name>A0A1N7LQU7_9RHOB</name>
<accession>A0A1N7LQU7</accession>
<proteinExistence type="predicted"/>
<evidence type="ECO:0000313" key="1">
    <source>
        <dbReference type="EMBL" id="SIS76081.1"/>
    </source>
</evidence>
<dbReference type="RefSeq" id="WP_076529326.1">
    <property type="nucleotide sequence ID" value="NZ_BMEH01000002.1"/>
</dbReference>
<sequence length="132" mass="13642">MSYAGAAALQAALYDRLAGWPALAGVPVLDAVPAGQAPDTYVLIGTEEARDASDISGAGAEHRLVLGVVSRAMGFLAAKGIAEAISDALEGAALELARGRLVGLSFVKARALRLDNGALRRIDLTFRARVEL</sequence>
<dbReference type="InterPro" id="IPR053745">
    <property type="entry name" value="Viral_Tail_Comp_sf"/>
</dbReference>
<dbReference type="Gene3D" id="3.30.2000.30">
    <property type="match status" value="1"/>
</dbReference>
<dbReference type="AlphaFoldDB" id="A0A1N7LQU7"/>
<dbReference type="EMBL" id="FTOT01000002">
    <property type="protein sequence ID" value="SIS76081.1"/>
    <property type="molecule type" value="Genomic_DNA"/>
</dbReference>
<dbReference type="Proteomes" id="UP000186141">
    <property type="component" value="Unassembled WGS sequence"/>
</dbReference>
<gene>
    <name evidence="1" type="ORF">SAMN05421774_102102</name>
</gene>
<dbReference type="InterPro" id="IPR021508">
    <property type="entry name" value="Gp17-like"/>
</dbReference>
<reference evidence="1 2" key="1">
    <citation type="submission" date="2017-01" db="EMBL/GenBank/DDBJ databases">
        <authorList>
            <person name="Mah S.A."/>
            <person name="Swanson W.J."/>
            <person name="Moy G.W."/>
            <person name="Vacquier V.D."/>
        </authorList>
    </citation>
    <scope>NUCLEOTIDE SEQUENCE [LARGE SCALE GENOMIC DNA]</scope>
    <source>
        <strain evidence="1 2">DSM 26375</strain>
    </source>
</reference>
<dbReference type="Pfam" id="PF11367">
    <property type="entry name" value="Tail_completion_gp17"/>
    <property type="match status" value="1"/>
</dbReference>